<dbReference type="InterPro" id="IPR016167">
    <property type="entry name" value="FAD-bd_PCMH_sub1"/>
</dbReference>
<evidence type="ECO:0000256" key="6">
    <source>
        <dbReference type="ARBA" id="ARBA00023002"/>
    </source>
</evidence>
<dbReference type="InterPro" id="IPR016164">
    <property type="entry name" value="FAD-linked_Oxase-like_C"/>
</dbReference>
<dbReference type="GeneID" id="107420502"/>
<dbReference type="SUPFAM" id="SSF55103">
    <property type="entry name" value="FAD-linked oxidases, C-terminal domain"/>
    <property type="match status" value="1"/>
</dbReference>
<evidence type="ECO:0000313" key="11">
    <source>
        <dbReference type="RefSeq" id="XP_048330974.1"/>
    </source>
</evidence>
<name>A0ABM3IL93_ZIZJJ</name>
<dbReference type="Pfam" id="PF01565">
    <property type="entry name" value="FAD_binding_4"/>
    <property type="match status" value="1"/>
</dbReference>
<keyword evidence="8" id="KW-0732">Signal</keyword>
<dbReference type="InterPro" id="IPR050432">
    <property type="entry name" value="FAD-linked_Oxidoreductases_BP"/>
</dbReference>
<evidence type="ECO:0000256" key="7">
    <source>
        <dbReference type="ARBA" id="ARBA00048224"/>
    </source>
</evidence>
<dbReference type="InterPro" id="IPR006093">
    <property type="entry name" value="Oxy_OxRdtase_FAD_BS"/>
</dbReference>
<dbReference type="Gene3D" id="3.30.465.10">
    <property type="match status" value="1"/>
</dbReference>
<keyword evidence="5" id="KW-0274">FAD</keyword>
<evidence type="ECO:0000259" key="9">
    <source>
        <dbReference type="PROSITE" id="PS51387"/>
    </source>
</evidence>
<dbReference type="Pfam" id="PF09265">
    <property type="entry name" value="Cytokin-bind"/>
    <property type="match status" value="1"/>
</dbReference>
<feature type="chain" id="PRO_5046332432" description="cytokinin dehydrogenase" evidence="8">
    <location>
        <begin position="22"/>
        <end position="448"/>
    </location>
</feature>
<dbReference type="Proteomes" id="UP001652623">
    <property type="component" value="Chromosome 5"/>
</dbReference>
<evidence type="ECO:0000256" key="2">
    <source>
        <dbReference type="ARBA" id="ARBA00005466"/>
    </source>
</evidence>
<dbReference type="Gene3D" id="3.40.462.10">
    <property type="entry name" value="FAD-linked oxidases, C-terminal domain"/>
    <property type="match status" value="1"/>
</dbReference>
<evidence type="ECO:0000256" key="4">
    <source>
        <dbReference type="ARBA" id="ARBA00022630"/>
    </source>
</evidence>
<dbReference type="InterPro" id="IPR015345">
    <property type="entry name" value="Cytokinin_DH_FAD/cytokin-bd"/>
</dbReference>
<dbReference type="EC" id="1.5.99.12" evidence="3"/>
<accession>A0ABM3IL93</accession>
<dbReference type="PANTHER" id="PTHR13878:SF102">
    <property type="entry name" value="CYTOKININ DEHYDROGENASE 5"/>
    <property type="match status" value="1"/>
</dbReference>
<dbReference type="PROSITE" id="PS51387">
    <property type="entry name" value="FAD_PCMH"/>
    <property type="match status" value="1"/>
</dbReference>
<keyword evidence="10" id="KW-1185">Reference proteome</keyword>
<comment type="cofactor">
    <cofactor evidence="1">
        <name>FAD</name>
        <dbReference type="ChEBI" id="CHEBI:57692"/>
    </cofactor>
</comment>
<dbReference type="SUPFAM" id="SSF56176">
    <property type="entry name" value="FAD-binding/transporter-associated domain-like"/>
    <property type="match status" value="1"/>
</dbReference>
<evidence type="ECO:0000256" key="8">
    <source>
        <dbReference type="SAM" id="SignalP"/>
    </source>
</evidence>
<dbReference type="Gene3D" id="3.30.43.10">
    <property type="entry name" value="Uridine Diphospho-n-acetylenolpyruvylglucosamine Reductase, domain 2"/>
    <property type="match status" value="1"/>
</dbReference>
<evidence type="ECO:0000256" key="1">
    <source>
        <dbReference type="ARBA" id="ARBA00001974"/>
    </source>
</evidence>
<dbReference type="InterPro" id="IPR036318">
    <property type="entry name" value="FAD-bd_PCMH-like_sf"/>
</dbReference>
<dbReference type="PROSITE" id="PS00862">
    <property type="entry name" value="OX2_COVAL_FAD"/>
    <property type="match status" value="1"/>
</dbReference>
<reference evidence="11" key="1">
    <citation type="submission" date="2025-08" db="UniProtKB">
        <authorList>
            <consortium name="RefSeq"/>
        </authorList>
    </citation>
    <scope>IDENTIFICATION</scope>
    <source>
        <tissue evidence="11">Seedling</tissue>
    </source>
</reference>
<evidence type="ECO:0000256" key="5">
    <source>
        <dbReference type="ARBA" id="ARBA00022827"/>
    </source>
</evidence>
<protein>
    <recommendedName>
        <fullName evidence="3">cytokinin dehydrogenase</fullName>
        <ecNumber evidence="3">1.5.99.12</ecNumber>
    </recommendedName>
</protein>
<dbReference type="RefSeq" id="XP_048330974.1">
    <property type="nucleotide sequence ID" value="XM_048475017.2"/>
</dbReference>
<dbReference type="PANTHER" id="PTHR13878">
    <property type="entry name" value="GULONOLACTONE OXIDASE"/>
    <property type="match status" value="1"/>
</dbReference>
<evidence type="ECO:0000256" key="3">
    <source>
        <dbReference type="ARBA" id="ARBA00011928"/>
    </source>
</evidence>
<dbReference type="InterPro" id="IPR016166">
    <property type="entry name" value="FAD-bd_PCMH"/>
</dbReference>
<evidence type="ECO:0000313" key="10">
    <source>
        <dbReference type="Proteomes" id="UP001652623"/>
    </source>
</evidence>
<organism evidence="10 11">
    <name type="scientific">Ziziphus jujuba</name>
    <name type="common">Chinese jujube</name>
    <name type="synonym">Ziziphus sativa</name>
    <dbReference type="NCBI Taxonomy" id="326968"/>
    <lineage>
        <taxon>Eukaryota</taxon>
        <taxon>Viridiplantae</taxon>
        <taxon>Streptophyta</taxon>
        <taxon>Embryophyta</taxon>
        <taxon>Tracheophyta</taxon>
        <taxon>Spermatophyta</taxon>
        <taxon>Magnoliopsida</taxon>
        <taxon>eudicotyledons</taxon>
        <taxon>Gunneridae</taxon>
        <taxon>Pentapetalae</taxon>
        <taxon>rosids</taxon>
        <taxon>fabids</taxon>
        <taxon>Rosales</taxon>
        <taxon>Rhamnaceae</taxon>
        <taxon>Paliureae</taxon>
        <taxon>Ziziphus</taxon>
    </lineage>
</organism>
<keyword evidence="4" id="KW-0285">Flavoprotein</keyword>
<dbReference type="InterPro" id="IPR016170">
    <property type="entry name" value="Cytok_DH_C_sf"/>
</dbReference>
<comment type="catalytic activity">
    <reaction evidence="7">
        <text>N(6)-dimethylallyladenine + A + H2O = 3-methyl-2-butenal + adenine + AH2</text>
        <dbReference type="Rhea" id="RHEA:13625"/>
        <dbReference type="ChEBI" id="CHEBI:13193"/>
        <dbReference type="ChEBI" id="CHEBI:15377"/>
        <dbReference type="ChEBI" id="CHEBI:15825"/>
        <dbReference type="ChEBI" id="CHEBI:16708"/>
        <dbReference type="ChEBI" id="CHEBI:17499"/>
        <dbReference type="ChEBI" id="CHEBI:17660"/>
        <dbReference type="EC" id="1.5.99.12"/>
    </reaction>
</comment>
<dbReference type="InterPro" id="IPR006094">
    <property type="entry name" value="Oxid_FAD_bind_N"/>
</dbReference>
<sequence length="448" mass="49681">MATKLLITFAICRLIVTVGLTLDPTELLRLAVEGQLSLDPSDLETASLDFGMMGRAKPLAVLHPASAEDIVRLVRAAYGSALGFSVSARGHGHSINGQAQTTKGVVIEMSGSSKGRGTQGGYGSKPALMLPRVSETKRYVDVWGGELWIDVLRSTMEHGLAPKSWTDYLYLSVGGTLSNAGISGQAFNHGPQIANVHELDVVTGKGELFTCSENQNSELFHAVLGGLGQFGIITRARIALEPAPQREIEALLKKLDFIPTSVFTTDLPYVDFLDRVHKAELKLRSKGLWDVPHPWLNLFIPKSKISDFDKGVFKGILGNKTSGPILIYPMNKEKWDQRSSVVTPDEEVFYLVAFLRSALDSGDETQSLDYLTNQNRQILRFCDDAGINAKQYLPHYTTQEEWLDHFGDKWAQFYQRKMEFDPRRILAAGQRIFNPTPLSNNIKKLASW</sequence>
<feature type="domain" description="FAD-binding PCMH-type" evidence="9">
    <location>
        <begin position="54"/>
        <end position="243"/>
    </location>
</feature>
<proteinExistence type="inferred from homology"/>
<feature type="signal peptide" evidence="8">
    <location>
        <begin position="1"/>
        <end position="21"/>
    </location>
</feature>
<gene>
    <name evidence="11" type="primary">LOC107420502</name>
</gene>
<comment type="similarity">
    <text evidence="2">Belongs to the oxygen-dependent FAD-linked oxidoreductase family.</text>
</comment>
<keyword evidence="6" id="KW-0560">Oxidoreductase</keyword>
<dbReference type="InterPro" id="IPR016169">
    <property type="entry name" value="FAD-bd_PCMH_sub2"/>
</dbReference>